<organism evidence="1 2">
    <name type="scientific">Salinibacter ruber</name>
    <dbReference type="NCBI Taxonomy" id="146919"/>
    <lineage>
        <taxon>Bacteria</taxon>
        <taxon>Pseudomonadati</taxon>
        <taxon>Rhodothermota</taxon>
        <taxon>Rhodothermia</taxon>
        <taxon>Rhodothermales</taxon>
        <taxon>Salinibacteraceae</taxon>
        <taxon>Salinibacter</taxon>
    </lineage>
</organism>
<protein>
    <submittedName>
        <fullName evidence="1">Transcriptional regulator with XRE-family HTH domain</fullName>
    </submittedName>
</protein>
<reference evidence="1" key="1">
    <citation type="submission" date="2022-08" db="EMBL/GenBank/DDBJ databases">
        <title>Genomic Encyclopedia of Type Strains, Phase V (KMG-V): Genome sequencing to study the core and pangenomes of soil and plant-associated prokaryotes.</title>
        <authorList>
            <person name="Whitman W."/>
        </authorList>
    </citation>
    <scope>NUCLEOTIDE SEQUENCE</scope>
    <source>
        <strain evidence="1">SP3012</strain>
    </source>
</reference>
<evidence type="ECO:0000313" key="2">
    <source>
        <dbReference type="Proteomes" id="UP001155040"/>
    </source>
</evidence>
<dbReference type="InterPro" id="IPR001387">
    <property type="entry name" value="Cro/C1-type_HTH"/>
</dbReference>
<comment type="caution">
    <text evidence="1">The sequence shown here is derived from an EMBL/GenBank/DDBJ whole genome shotgun (WGS) entry which is preliminary data.</text>
</comment>
<dbReference type="GO" id="GO:0003677">
    <property type="term" value="F:DNA binding"/>
    <property type="evidence" value="ECO:0007669"/>
    <property type="project" value="InterPro"/>
</dbReference>
<name>A0A9X2ZBH4_9BACT</name>
<dbReference type="EMBL" id="JANUBF010000015">
    <property type="protein sequence ID" value="MCS4037210.1"/>
    <property type="molecule type" value="Genomic_DNA"/>
</dbReference>
<gene>
    <name evidence="1" type="ORF">GGQ01_002290</name>
</gene>
<dbReference type="SUPFAM" id="SSF47413">
    <property type="entry name" value="lambda repressor-like DNA-binding domains"/>
    <property type="match status" value="1"/>
</dbReference>
<proteinExistence type="predicted"/>
<dbReference type="Proteomes" id="UP001155040">
    <property type="component" value="Unassembled WGS sequence"/>
</dbReference>
<dbReference type="Gene3D" id="1.10.260.40">
    <property type="entry name" value="lambda repressor-like DNA-binding domains"/>
    <property type="match status" value="1"/>
</dbReference>
<dbReference type="AlphaFoldDB" id="A0A9X2ZBH4"/>
<dbReference type="RefSeq" id="WP_423824545.1">
    <property type="nucleotide sequence ID" value="NZ_JANTZY010000033.1"/>
</dbReference>
<accession>A0A9X2ZBH4</accession>
<sequence length="82" mass="9461">MPNPYDAGDYLSLEELGQLAKRRRREDGETQEDAAAALRVEQSNISRAESGRSNAKDVLFRLIRHYTELDVESEPHYRLVEK</sequence>
<dbReference type="CDD" id="cd00093">
    <property type="entry name" value="HTH_XRE"/>
    <property type="match status" value="1"/>
</dbReference>
<evidence type="ECO:0000313" key="1">
    <source>
        <dbReference type="EMBL" id="MCS4037210.1"/>
    </source>
</evidence>
<dbReference type="Pfam" id="PF13560">
    <property type="entry name" value="HTH_31"/>
    <property type="match status" value="1"/>
</dbReference>
<dbReference type="InterPro" id="IPR010982">
    <property type="entry name" value="Lambda_DNA-bd_dom_sf"/>
</dbReference>